<comment type="caution">
    <text evidence="1">The sequence shown here is derived from an EMBL/GenBank/DDBJ whole genome shotgun (WGS) entry which is preliminary data.</text>
</comment>
<name>A0A448XJR4_9PLAT</name>
<evidence type="ECO:0000313" key="1">
    <source>
        <dbReference type="EMBL" id="VEL38345.1"/>
    </source>
</evidence>
<proteinExistence type="predicted"/>
<dbReference type="Proteomes" id="UP000784294">
    <property type="component" value="Unassembled WGS sequence"/>
</dbReference>
<evidence type="ECO:0000313" key="2">
    <source>
        <dbReference type="Proteomes" id="UP000784294"/>
    </source>
</evidence>
<dbReference type="EMBL" id="CAAALY010257624">
    <property type="protein sequence ID" value="VEL38345.1"/>
    <property type="molecule type" value="Genomic_DNA"/>
</dbReference>
<reference evidence="1" key="1">
    <citation type="submission" date="2018-11" db="EMBL/GenBank/DDBJ databases">
        <authorList>
            <consortium name="Pathogen Informatics"/>
        </authorList>
    </citation>
    <scope>NUCLEOTIDE SEQUENCE</scope>
</reference>
<dbReference type="OrthoDB" id="10059875at2759"/>
<gene>
    <name evidence="1" type="ORF">PXEA_LOCUS31785</name>
</gene>
<keyword evidence="2" id="KW-1185">Reference proteome</keyword>
<protein>
    <submittedName>
        <fullName evidence="1">Uncharacterized protein</fullName>
    </submittedName>
</protein>
<dbReference type="AlphaFoldDB" id="A0A448XJR4"/>
<sequence>MLNLFSLPPDPETTTLLKQGLNFFLQNGRNIREEAKRKMEVEIIPRILAHHEPTDMNRFAGIHRTLEWNEQLVLQANNDNGQKTLYQGGGIPQLFSTQLIKVSTSFVSLASHSLVLRMERLIADADYDVDETSWNHVALAHNYRSVEQARQAVRDAGYEITLGKLPESLGPMTVIFTGSGNVSSGAQSIFRCLPYEFISPEHLPEVVKNGS</sequence>
<accession>A0A448XJR4</accession>
<organism evidence="1 2">
    <name type="scientific">Protopolystoma xenopodis</name>
    <dbReference type="NCBI Taxonomy" id="117903"/>
    <lineage>
        <taxon>Eukaryota</taxon>
        <taxon>Metazoa</taxon>
        <taxon>Spiralia</taxon>
        <taxon>Lophotrochozoa</taxon>
        <taxon>Platyhelminthes</taxon>
        <taxon>Monogenea</taxon>
        <taxon>Polyopisthocotylea</taxon>
        <taxon>Polystomatidea</taxon>
        <taxon>Polystomatidae</taxon>
        <taxon>Protopolystoma</taxon>
    </lineage>
</organism>